<dbReference type="EMBL" id="JACJVP010000006">
    <property type="protein sequence ID" value="MBB6670153.1"/>
    <property type="molecule type" value="Genomic_DNA"/>
</dbReference>
<comment type="caution">
    <text evidence="1">The sequence shown here is derived from an EMBL/GenBank/DDBJ whole genome shotgun (WGS) entry which is preliminary data.</text>
</comment>
<keyword evidence="2" id="KW-1185">Reference proteome</keyword>
<evidence type="ECO:0000313" key="2">
    <source>
        <dbReference type="Proteomes" id="UP000547209"/>
    </source>
</evidence>
<dbReference type="RefSeq" id="WP_185141578.1">
    <property type="nucleotide sequence ID" value="NZ_JACJVP010000006.1"/>
</dbReference>
<name>A0A7X0RMS4_9BACL</name>
<accession>A0A7X0RMS4</accession>
<dbReference type="GO" id="GO:0003677">
    <property type="term" value="F:DNA binding"/>
    <property type="evidence" value="ECO:0007669"/>
    <property type="project" value="UniProtKB-KW"/>
</dbReference>
<evidence type="ECO:0000313" key="1">
    <source>
        <dbReference type="EMBL" id="MBB6670153.1"/>
    </source>
</evidence>
<dbReference type="Proteomes" id="UP000547209">
    <property type="component" value="Unassembled WGS sequence"/>
</dbReference>
<organism evidence="1 2">
    <name type="scientific">Cohnella nanjingensis</name>
    <dbReference type="NCBI Taxonomy" id="1387779"/>
    <lineage>
        <taxon>Bacteria</taxon>
        <taxon>Bacillati</taxon>
        <taxon>Bacillota</taxon>
        <taxon>Bacilli</taxon>
        <taxon>Bacillales</taxon>
        <taxon>Paenibacillaceae</taxon>
        <taxon>Cohnella</taxon>
    </lineage>
</organism>
<proteinExistence type="predicted"/>
<sequence length="230" mass="26760">MEKQDMAFEAAYGRLMERAATESRGERKRRLLEKHGHLEKLFLASVWWPVIGSLDYLHPEYEYRDLNGRVRFCDYSYMPSRAFQLAIEADGFGSHGRDMTRWQLDDERERQNHLLIDGWKLLRFTSDGIKEKSHRCQRTLLLAMAKWGQSLGRKEKLCVHERAIIQFNTTFEGEILKPSIVAEALQINSRTAIVHLKSLTEKGYFNAIISPTGRVMGYVTAVPDIRDLKR</sequence>
<reference evidence="1 2" key="1">
    <citation type="submission" date="2020-08" db="EMBL/GenBank/DDBJ databases">
        <title>Cohnella phylogeny.</title>
        <authorList>
            <person name="Dunlap C."/>
        </authorList>
    </citation>
    <scope>NUCLEOTIDE SEQUENCE [LARGE SCALE GENOMIC DNA]</scope>
    <source>
        <strain evidence="1 2">DSM 28246</strain>
    </source>
</reference>
<protein>
    <submittedName>
        <fullName evidence="1">DNA-binding response regulator</fullName>
    </submittedName>
</protein>
<gene>
    <name evidence="1" type="ORF">H7C19_05575</name>
</gene>
<dbReference type="AlphaFoldDB" id="A0A7X0RMS4"/>
<keyword evidence="1" id="KW-0238">DNA-binding</keyword>